<name>A0A2C6KIR9_9APIC</name>
<evidence type="ECO:0000313" key="2">
    <source>
        <dbReference type="Proteomes" id="UP000221165"/>
    </source>
</evidence>
<protein>
    <submittedName>
        <fullName evidence="1">Uncharacterized protein</fullName>
    </submittedName>
</protein>
<dbReference type="VEuPathDB" id="ToxoDB:CSUI_009648"/>
<comment type="caution">
    <text evidence="1">The sequence shown here is derived from an EMBL/GenBank/DDBJ whole genome shotgun (WGS) entry which is preliminary data.</text>
</comment>
<dbReference type="EMBL" id="MIGC01005839">
    <property type="protein sequence ID" value="PHJ16538.1"/>
    <property type="molecule type" value="Genomic_DNA"/>
</dbReference>
<sequence length="34" mass="3662">MAALYAPKPPLYLIQSGGRSSLRSLSLSSFFSCL</sequence>
<dbReference type="RefSeq" id="XP_067918266.1">
    <property type="nucleotide sequence ID" value="XM_068069760.1"/>
</dbReference>
<evidence type="ECO:0000313" key="1">
    <source>
        <dbReference type="EMBL" id="PHJ16538.1"/>
    </source>
</evidence>
<accession>A0A2C6KIR9</accession>
<dbReference type="GeneID" id="94432971"/>
<feature type="non-terminal residue" evidence="1">
    <location>
        <position position="34"/>
    </location>
</feature>
<dbReference type="Proteomes" id="UP000221165">
    <property type="component" value="Unassembled WGS sequence"/>
</dbReference>
<dbReference type="AlphaFoldDB" id="A0A2C6KIR9"/>
<gene>
    <name evidence="1" type="ORF">CSUI_009648</name>
</gene>
<proteinExistence type="predicted"/>
<keyword evidence="2" id="KW-1185">Reference proteome</keyword>
<reference evidence="1 2" key="1">
    <citation type="journal article" date="2017" name="Int. J. Parasitol.">
        <title>The genome of the protozoan parasite Cystoisospora suis and a reverse vaccinology approach to identify vaccine candidates.</title>
        <authorList>
            <person name="Palmieri N."/>
            <person name="Shrestha A."/>
            <person name="Ruttkowski B."/>
            <person name="Beck T."/>
            <person name="Vogl C."/>
            <person name="Tomley F."/>
            <person name="Blake D.P."/>
            <person name="Joachim A."/>
        </authorList>
    </citation>
    <scope>NUCLEOTIDE SEQUENCE [LARGE SCALE GENOMIC DNA]</scope>
    <source>
        <strain evidence="1 2">Wien I</strain>
    </source>
</reference>
<organism evidence="1 2">
    <name type="scientific">Cystoisospora suis</name>
    <dbReference type="NCBI Taxonomy" id="483139"/>
    <lineage>
        <taxon>Eukaryota</taxon>
        <taxon>Sar</taxon>
        <taxon>Alveolata</taxon>
        <taxon>Apicomplexa</taxon>
        <taxon>Conoidasida</taxon>
        <taxon>Coccidia</taxon>
        <taxon>Eucoccidiorida</taxon>
        <taxon>Eimeriorina</taxon>
        <taxon>Sarcocystidae</taxon>
        <taxon>Cystoisospora</taxon>
    </lineage>
</organism>